<feature type="transmembrane region" description="Helical" evidence="1">
    <location>
        <begin position="145"/>
        <end position="165"/>
    </location>
</feature>
<keyword evidence="3" id="KW-1185">Reference proteome</keyword>
<dbReference type="AlphaFoldDB" id="A0A323V7P3"/>
<keyword evidence="1" id="KW-1133">Transmembrane helix</keyword>
<dbReference type="EMBL" id="QKNV01000230">
    <property type="protein sequence ID" value="PZA20050.1"/>
    <property type="molecule type" value="Genomic_DNA"/>
</dbReference>
<name>A0A323V7P3_9ACTN</name>
<protein>
    <submittedName>
        <fullName evidence="2">Uncharacterized protein</fullName>
    </submittedName>
</protein>
<dbReference type="Proteomes" id="UP000247602">
    <property type="component" value="Unassembled WGS sequence"/>
</dbReference>
<organism evidence="2 3">
    <name type="scientific">Modestobacter versicolor</name>
    <dbReference type="NCBI Taxonomy" id="429133"/>
    <lineage>
        <taxon>Bacteria</taxon>
        <taxon>Bacillati</taxon>
        <taxon>Actinomycetota</taxon>
        <taxon>Actinomycetes</taxon>
        <taxon>Geodermatophilales</taxon>
        <taxon>Geodermatophilaceae</taxon>
        <taxon>Modestobacter</taxon>
    </lineage>
</organism>
<keyword evidence="1" id="KW-0472">Membrane</keyword>
<evidence type="ECO:0000313" key="2">
    <source>
        <dbReference type="EMBL" id="PZA20050.1"/>
    </source>
</evidence>
<gene>
    <name evidence="2" type="ORF">DMO24_17505</name>
</gene>
<evidence type="ECO:0000313" key="3">
    <source>
        <dbReference type="Proteomes" id="UP000247602"/>
    </source>
</evidence>
<accession>A0A323V7P3</accession>
<feature type="transmembrane region" description="Helical" evidence="1">
    <location>
        <begin position="87"/>
        <end position="105"/>
    </location>
</feature>
<proteinExistence type="predicted"/>
<feature type="transmembrane region" description="Helical" evidence="1">
    <location>
        <begin position="112"/>
        <end position="133"/>
    </location>
</feature>
<feature type="transmembrane region" description="Helical" evidence="1">
    <location>
        <begin position="34"/>
        <end position="55"/>
    </location>
</feature>
<sequence length="171" mass="18080">MWDQAATDQQWDDGTSTQPDYRDAPVLVRRADTLAGLLLLLAGIAAGVSLLVVWVNGGGTGLDLVTDGIDDLGDPQRLDDRDTWEPLAVVFGGAALFVLGLLAFVPAKSHRFLGVLALLVSLVVAAAVLVPLADANWDVQRWAVGGWFTVAVAGLGFLGALKALMTHPRLR</sequence>
<evidence type="ECO:0000256" key="1">
    <source>
        <dbReference type="SAM" id="Phobius"/>
    </source>
</evidence>
<keyword evidence="1" id="KW-0812">Transmembrane</keyword>
<comment type="caution">
    <text evidence="2">The sequence shown here is derived from an EMBL/GenBank/DDBJ whole genome shotgun (WGS) entry which is preliminary data.</text>
</comment>
<reference evidence="2 3" key="1">
    <citation type="submission" date="2018-06" db="EMBL/GenBank/DDBJ databases">
        <title>Draft genome sequence of Modestobacter versicolor CP153-2.</title>
        <authorList>
            <person name="Gundlapally S.R."/>
        </authorList>
    </citation>
    <scope>NUCLEOTIDE SEQUENCE [LARGE SCALE GENOMIC DNA]</scope>
    <source>
        <strain evidence="2 3">CP153-2</strain>
    </source>
</reference>